<dbReference type="GO" id="GO:0051731">
    <property type="term" value="F:polynucleotide 5'-hydroxyl-kinase activity"/>
    <property type="evidence" value="ECO:0007669"/>
    <property type="project" value="InterPro"/>
</dbReference>
<dbReference type="Gene3D" id="3.40.50.300">
    <property type="entry name" value="P-loop containing nucleotide triphosphate hydrolases"/>
    <property type="match status" value="1"/>
</dbReference>
<dbReference type="InterPro" id="IPR045116">
    <property type="entry name" value="Clp1/Grc3"/>
</dbReference>
<keyword evidence="10" id="KW-1185">Reference proteome</keyword>
<dbReference type="PANTHER" id="PTHR12755">
    <property type="entry name" value="CLEAVAGE/POLYADENYLATION FACTOR IA SUBUNIT CLP1P"/>
    <property type="match status" value="1"/>
</dbReference>
<name>A0A1E4TF07_9ASCO</name>
<evidence type="ECO:0000259" key="8">
    <source>
        <dbReference type="Pfam" id="PF16575"/>
    </source>
</evidence>
<evidence type="ECO:0000256" key="5">
    <source>
        <dbReference type="ARBA" id="ARBA00022741"/>
    </source>
</evidence>
<evidence type="ECO:0000256" key="7">
    <source>
        <dbReference type="ARBA" id="ARBA00022840"/>
    </source>
</evidence>
<dbReference type="GO" id="GO:0005634">
    <property type="term" value="C:nucleus"/>
    <property type="evidence" value="ECO:0007669"/>
    <property type="project" value="TreeGrafter"/>
</dbReference>
<proteinExistence type="inferred from homology"/>
<dbReference type="AlphaFoldDB" id="A0A1E4TF07"/>
<evidence type="ECO:0000256" key="2">
    <source>
        <dbReference type="ARBA" id="ARBA00018706"/>
    </source>
</evidence>
<evidence type="ECO:0000256" key="1">
    <source>
        <dbReference type="ARBA" id="ARBA00011003"/>
    </source>
</evidence>
<dbReference type="InterPro" id="IPR032319">
    <property type="entry name" value="CLP1_P"/>
</dbReference>
<dbReference type="SUPFAM" id="SSF52540">
    <property type="entry name" value="P-loop containing nucleoside triphosphate hydrolases"/>
    <property type="match status" value="1"/>
</dbReference>
<evidence type="ECO:0000313" key="10">
    <source>
        <dbReference type="Proteomes" id="UP000095023"/>
    </source>
</evidence>
<dbReference type="Proteomes" id="UP000095023">
    <property type="component" value="Unassembled WGS sequence"/>
</dbReference>
<evidence type="ECO:0000256" key="4">
    <source>
        <dbReference type="ARBA" id="ARBA00022679"/>
    </source>
</evidence>
<dbReference type="GO" id="GO:0005524">
    <property type="term" value="F:ATP binding"/>
    <property type="evidence" value="ECO:0007669"/>
    <property type="project" value="UniProtKB-KW"/>
</dbReference>
<keyword evidence="4" id="KW-0808">Transferase</keyword>
<dbReference type="GO" id="GO:0000448">
    <property type="term" value="P:cleavage in ITS2 between 5.8S rRNA and LSU-rRNA of tricistronic rRNA transcript (SSU-rRNA, 5.8S rRNA, LSU-rRNA)"/>
    <property type="evidence" value="ECO:0007669"/>
    <property type="project" value="TreeGrafter"/>
</dbReference>
<keyword evidence="5" id="KW-0547">Nucleotide-binding</keyword>
<accession>A0A1E4TF07</accession>
<evidence type="ECO:0000256" key="3">
    <source>
        <dbReference type="ARBA" id="ARBA00019824"/>
    </source>
</evidence>
<gene>
    <name evidence="9" type="ORF">CANCADRAFT_43947</name>
</gene>
<sequence length="374" mass="41330">MPIDYNAPSCDPDIDDLCVGSKVVVMGAKGHGKSTFCQQLMNRFADKPIIYFDLDPGRPGFTPPGVIAATRITGPIFDAPFLRLSKNFENLATRLVSFTSAKFDIDTYIKAANDLFNSVDTADSITIINSPGWIRPAGLSILSDAMSPISNDITHVVYMKYKFEWSSPFINATSYEVPDVPAYAAHTMNNKTARDLHLSCHLRDIGNNGSFNSPLCYTQPKLFSYGKPSDHLLVAGAYFADPGLTIADPMISLNGAVVSLVFAPEVATANTKNNIPIIHDLNLITCEFICHAIVHSFILDKKVLRIVMPSHITAIPEGKNLVLVRGDLQLNEWDRFPGFIEALRGYTIPYTSPIIHVPGELPWRPRRNIGRRHN</sequence>
<dbReference type="InterPro" id="IPR027417">
    <property type="entry name" value="P-loop_NTPase"/>
</dbReference>
<reference evidence="10" key="1">
    <citation type="submission" date="2016-02" db="EMBL/GenBank/DDBJ databases">
        <title>Comparative genomics of biotechnologically important yeasts.</title>
        <authorList>
            <consortium name="DOE Joint Genome Institute"/>
            <person name="Riley R."/>
            <person name="Haridas S."/>
            <person name="Wolfe K.H."/>
            <person name="Lopes M.R."/>
            <person name="Hittinger C.T."/>
            <person name="Goker M."/>
            <person name="Salamov A."/>
            <person name="Wisecaver J."/>
            <person name="Long T.M."/>
            <person name="Aerts A.L."/>
            <person name="Barry K."/>
            <person name="Choi C."/>
            <person name="Clum A."/>
            <person name="Coughlan A.Y."/>
            <person name="Deshpande S."/>
            <person name="Douglass A.P."/>
            <person name="Hanson S.J."/>
            <person name="Klenk H.-P."/>
            <person name="Labutti K."/>
            <person name="Lapidus A."/>
            <person name="Lindquist E."/>
            <person name="Lipzen A."/>
            <person name="Meier-Kolthoff J.P."/>
            <person name="Ohm R.A."/>
            <person name="Otillar R.P."/>
            <person name="Pangilinan J."/>
            <person name="Peng Y."/>
            <person name="Rokas A."/>
            <person name="Rosa C.A."/>
            <person name="Scheuner C."/>
            <person name="Sibirny A.A."/>
            <person name="Slot J.C."/>
            <person name="Stielow J.B."/>
            <person name="Sun H."/>
            <person name="Kurtzman C.P."/>
            <person name="Blackwell M."/>
            <person name="Jeffries T.W."/>
            <person name="Grigoriev I.V."/>
        </authorList>
    </citation>
    <scope>NUCLEOTIDE SEQUENCE [LARGE SCALE GENOMIC DNA]</scope>
    <source>
        <strain evidence="10">NRRL Y-17796</strain>
    </source>
</reference>
<dbReference type="Pfam" id="PF16575">
    <property type="entry name" value="CLP1_P"/>
    <property type="match status" value="1"/>
</dbReference>
<protein>
    <recommendedName>
        <fullName evidence="3">Polynucleotide 5'-hydroxyl-kinase GRC3</fullName>
    </recommendedName>
    <alternativeName>
        <fullName evidence="2">Polynucleotide 5'-hydroxyl-kinase grc3</fullName>
    </alternativeName>
</protein>
<organism evidence="9 10">
    <name type="scientific">Tortispora caseinolytica NRRL Y-17796</name>
    <dbReference type="NCBI Taxonomy" id="767744"/>
    <lineage>
        <taxon>Eukaryota</taxon>
        <taxon>Fungi</taxon>
        <taxon>Dikarya</taxon>
        <taxon>Ascomycota</taxon>
        <taxon>Saccharomycotina</taxon>
        <taxon>Trigonopsidomycetes</taxon>
        <taxon>Trigonopsidales</taxon>
        <taxon>Trigonopsidaceae</taxon>
        <taxon>Tortispora</taxon>
    </lineage>
</organism>
<feature type="domain" description="Clp1 P-loop" evidence="8">
    <location>
        <begin position="27"/>
        <end position="161"/>
    </location>
</feature>
<dbReference type="PANTHER" id="PTHR12755:SF3">
    <property type="entry name" value="POLYNUCLEOTIDE 5'-HYDROXYL-KINASE NOL9"/>
    <property type="match status" value="1"/>
</dbReference>
<dbReference type="OrthoDB" id="4054781at2759"/>
<keyword evidence="7" id="KW-0067">ATP-binding</keyword>
<keyword evidence="6" id="KW-0418">Kinase</keyword>
<comment type="similarity">
    <text evidence="1">Belongs to the Clp1 family. NOL9/GRC3 subfamily.</text>
</comment>
<dbReference type="EMBL" id="KV453842">
    <property type="protein sequence ID" value="ODV90273.1"/>
    <property type="molecule type" value="Genomic_DNA"/>
</dbReference>
<evidence type="ECO:0000313" key="9">
    <source>
        <dbReference type="EMBL" id="ODV90273.1"/>
    </source>
</evidence>
<evidence type="ECO:0000256" key="6">
    <source>
        <dbReference type="ARBA" id="ARBA00022777"/>
    </source>
</evidence>